<reference evidence="1" key="1">
    <citation type="submission" date="2018-02" db="EMBL/GenBank/DDBJ databases">
        <title>Rhizophora mucronata_Transcriptome.</title>
        <authorList>
            <person name="Meera S.P."/>
            <person name="Sreeshan A."/>
            <person name="Augustine A."/>
        </authorList>
    </citation>
    <scope>NUCLEOTIDE SEQUENCE</scope>
    <source>
        <tissue evidence="1">Leaf</tissue>
    </source>
</reference>
<name>A0A2P2PU90_RHIMU</name>
<proteinExistence type="predicted"/>
<organism evidence="1">
    <name type="scientific">Rhizophora mucronata</name>
    <name type="common">Asiatic mangrove</name>
    <dbReference type="NCBI Taxonomy" id="61149"/>
    <lineage>
        <taxon>Eukaryota</taxon>
        <taxon>Viridiplantae</taxon>
        <taxon>Streptophyta</taxon>
        <taxon>Embryophyta</taxon>
        <taxon>Tracheophyta</taxon>
        <taxon>Spermatophyta</taxon>
        <taxon>Magnoliopsida</taxon>
        <taxon>eudicotyledons</taxon>
        <taxon>Gunneridae</taxon>
        <taxon>Pentapetalae</taxon>
        <taxon>rosids</taxon>
        <taxon>fabids</taxon>
        <taxon>Malpighiales</taxon>
        <taxon>Rhizophoraceae</taxon>
        <taxon>Rhizophora</taxon>
    </lineage>
</organism>
<evidence type="ECO:0000313" key="1">
    <source>
        <dbReference type="EMBL" id="MBX58317.1"/>
    </source>
</evidence>
<dbReference type="EMBL" id="GGEC01077833">
    <property type="protein sequence ID" value="MBX58317.1"/>
    <property type="molecule type" value="Transcribed_RNA"/>
</dbReference>
<dbReference type="AlphaFoldDB" id="A0A2P2PU90"/>
<accession>A0A2P2PU90</accession>
<sequence>MFKINVINHVLQWLKNMPWMDTPKSMAVIQQKHQLLDQKSKMRKFRSPQ</sequence>
<protein>
    <submittedName>
        <fullName evidence="1">Uncharacterized protein</fullName>
    </submittedName>
</protein>